<dbReference type="EMBL" id="CP025958">
    <property type="protein sequence ID" value="AWM39842.1"/>
    <property type="molecule type" value="Genomic_DNA"/>
</dbReference>
<keyword evidence="2" id="KW-1185">Reference proteome</keyword>
<sequence length="95" mass="10925">MSHREPPSQCCRDEREKPFVYKSTLSKTYGLTPATINELGEPDKFCDNPHWPDGPPSGLYSIQRVEFWVGANQERVDRARESRVRRSAAAKTMQE</sequence>
<dbReference type="Proteomes" id="UP000245802">
    <property type="component" value="Chromosome"/>
</dbReference>
<dbReference type="RefSeq" id="WP_010046605.1">
    <property type="nucleotide sequence ID" value="NZ_CP025958.1"/>
</dbReference>
<dbReference type="KEGG" id="gog:C1280_24425"/>
<gene>
    <name evidence="1" type="ORF">C1280_24425</name>
</gene>
<reference evidence="1 2" key="1">
    <citation type="submission" date="2018-01" db="EMBL/GenBank/DDBJ databases">
        <title>G. obscuriglobus.</title>
        <authorList>
            <person name="Franke J."/>
            <person name="Blomberg W."/>
            <person name="Selmecki A."/>
        </authorList>
    </citation>
    <scope>NUCLEOTIDE SEQUENCE [LARGE SCALE GENOMIC DNA]</scope>
    <source>
        <strain evidence="1 2">DSM 5831</strain>
    </source>
</reference>
<accession>A0A2Z3H681</accession>
<name>A0A2Z3H681_9BACT</name>
<organism evidence="1 2">
    <name type="scientific">Gemmata obscuriglobus</name>
    <dbReference type="NCBI Taxonomy" id="114"/>
    <lineage>
        <taxon>Bacteria</taxon>
        <taxon>Pseudomonadati</taxon>
        <taxon>Planctomycetota</taxon>
        <taxon>Planctomycetia</taxon>
        <taxon>Gemmatales</taxon>
        <taxon>Gemmataceae</taxon>
        <taxon>Gemmata</taxon>
    </lineage>
</organism>
<dbReference type="AlphaFoldDB" id="A0A2Z3H681"/>
<evidence type="ECO:0000313" key="1">
    <source>
        <dbReference type="EMBL" id="AWM39842.1"/>
    </source>
</evidence>
<evidence type="ECO:0000313" key="2">
    <source>
        <dbReference type="Proteomes" id="UP000245802"/>
    </source>
</evidence>
<proteinExistence type="predicted"/>
<protein>
    <submittedName>
        <fullName evidence="1">Uncharacterized protein</fullName>
    </submittedName>
</protein>